<dbReference type="PROSITE" id="PS50995">
    <property type="entry name" value="HTH_MARR_2"/>
    <property type="match status" value="1"/>
</dbReference>
<dbReference type="RefSeq" id="WP_377132262.1">
    <property type="nucleotide sequence ID" value="NZ_JBHSFI010000002.1"/>
</dbReference>
<dbReference type="SUPFAM" id="SSF46785">
    <property type="entry name" value="Winged helix' DNA-binding domain"/>
    <property type="match status" value="1"/>
</dbReference>
<dbReference type="InterPro" id="IPR039422">
    <property type="entry name" value="MarR/SlyA-like"/>
</dbReference>
<dbReference type="InterPro" id="IPR036388">
    <property type="entry name" value="WH-like_DNA-bd_sf"/>
</dbReference>
<evidence type="ECO:0000259" key="1">
    <source>
        <dbReference type="PROSITE" id="PS50995"/>
    </source>
</evidence>
<sequence>MDPEALPRQDAEPSMMDPRVMDPDQEIVRLAGLDDADIDQVVRVLEALRRWRETERRMSEASRRYMKLGDTDMRALRFLIAMQNHGRVVTPGAIAEHLGITTASTTKLIDRLAAGDHVRRTPHASDRRSLAIEVTPETRHAARETVGRSHARRFDAAARLTAKEREIVIRFLDDLAASDQDPA</sequence>
<dbReference type="Proteomes" id="UP001596011">
    <property type="component" value="Unassembled WGS sequence"/>
</dbReference>
<dbReference type="PRINTS" id="PR00598">
    <property type="entry name" value="HTHMARR"/>
</dbReference>
<accession>A0ABV9HAH5</accession>
<gene>
    <name evidence="2" type="ORF">ACFO6V_03465</name>
</gene>
<reference evidence="3" key="1">
    <citation type="journal article" date="2019" name="Int. J. Syst. Evol. Microbiol.">
        <title>The Global Catalogue of Microorganisms (GCM) 10K type strain sequencing project: providing services to taxonomists for standard genome sequencing and annotation.</title>
        <authorList>
            <consortium name="The Broad Institute Genomics Platform"/>
            <consortium name="The Broad Institute Genome Sequencing Center for Infectious Disease"/>
            <person name="Wu L."/>
            <person name="Ma J."/>
        </authorList>
    </citation>
    <scope>NUCLEOTIDE SEQUENCE [LARGE SCALE GENOMIC DNA]</scope>
    <source>
        <strain evidence="3">CCUG 42722</strain>
    </source>
</reference>
<dbReference type="EMBL" id="JBHSFI010000002">
    <property type="protein sequence ID" value="MFC4627278.1"/>
    <property type="molecule type" value="Genomic_DNA"/>
</dbReference>
<dbReference type="PANTHER" id="PTHR33164">
    <property type="entry name" value="TRANSCRIPTIONAL REGULATOR, MARR FAMILY"/>
    <property type="match status" value="1"/>
</dbReference>
<dbReference type="SMART" id="SM00347">
    <property type="entry name" value="HTH_MARR"/>
    <property type="match status" value="1"/>
</dbReference>
<evidence type="ECO:0000313" key="3">
    <source>
        <dbReference type="Proteomes" id="UP001596011"/>
    </source>
</evidence>
<dbReference type="InterPro" id="IPR036390">
    <property type="entry name" value="WH_DNA-bd_sf"/>
</dbReference>
<comment type="caution">
    <text evidence="2">The sequence shown here is derived from an EMBL/GenBank/DDBJ whole genome shotgun (WGS) entry which is preliminary data.</text>
</comment>
<name>A0ABV9HAH5_9MICO</name>
<organism evidence="2 3">
    <name type="scientific">Promicromonospora alba</name>
    <dbReference type="NCBI Taxonomy" id="1616110"/>
    <lineage>
        <taxon>Bacteria</taxon>
        <taxon>Bacillati</taxon>
        <taxon>Actinomycetota</taxon>
        <taxon>Actinomycetes</taxon>
        <taxon>Micrococcales</taxon>
        <taxon>Promicromonosporaceae</taxon>
        <taxon>Promicromonospora</taxon>
    </lineage>
</organism>
<dbReference type="Gene3D" id="1.10.10.10">
    <property type="entry name" value="Winged helix-like DNA-binding domain superfamily/Winged helix DNA-binding domain"/>
    <property type="match status" value="1"/>
</dbReference>
<dbReference type="InterPro" id="IPR000835">
    <property type="entry name" value="HTH_MarR-typ"/>
</dbReference>
<feature type="domain" description="HTH marR-type" evidence="1">
    <location>
        <begin position="38"/>
        <end position="177"/>
    </location>
</feature>
<keyword evidence="3" id="KW-1185">Reference proteome</keyword>
<proteinExistence type="predicted"/>
<dbReference type="Pfam" id="PF12802">
    <property type="entry name" value="MarR_2"/>
    <property type="match status" value="1"/>
</dbReference>
<evidence type="ECO:0000313" key="2">
    <source>
        <dbReference type="EMBL" id="MFC4627278.1"/>
    </source>
</evidence>
<protein>
    <submittedName>
        <fullName evidence="2">MarR family winged helix-turn-helix transcriptional regulator</fullName>
    </submittedName>
</protein>
<dbReference type="PANTHER" id="PTHR33164:SF106">
    <property type="entry name" value="TRANSCRIPTIONAL REGULATORY PROTEIN"/>
    <property type="match status" value="1"/>
</dbReference>